<keyword evidence="3" id="KW-0804">Transcription</keyword>
<dbReference type="SMART" id="SM00345">
    <property type="entry name" value="HTH_GNTR"/>
    <property type="match status" value="1"/>
</dbReference>
<dbReference type="CDD" id="cd07377">
    <property type="entry name" value="WHTH_GntR"/>
    <property type="match status" value="1"/>
</dbReference>
<dbReference type="SUPFAM" id="SSF48008">
    <property type="entry name" value="GntR ligand-binding domain-like"/>
    <property type="match status" value="1"/>
</dbReference>
<evidence type="ECO:0000256" key="3">
    <source>
        <dbReference type="ARBA" id="ARBA00023163"/>
    </source>
</evidence>
<dbReference type="InterPro" id="IPR036390">
    <property type="entry name" value="WH_DNA-bd_sf"/>
</dbReference>
<reference evidence="6 7" key="1">
    <citation type="submission" date="2017-05" db="EMBL/GenBank/DDBJ databases">
        <title>Complete and WGS of Bordetella genogroups.</title>
        <authorList>
            <person name="Spilker T."/>
            <person name="LiPuma J."/>
        </authorList>
    </citation>
    <scope>NUCLEOTIDE SEQUENCE [LARGE SCALE GENOMIC DNA]</scope>
    <source>
        <strain evidence="6 7">AU19157</strain>
    </source>
</reference>
<keyword evidence="1" id="KW-0805">Transcription regulation</keyword>
<dbReference type="InterPro" id="IPR036388">
    <property type="entry name" value="WH-like_DNA-bd_sf"/>
</dbReference>
<dbReference type="PANTHER" id="PTHR43537:SF53">
    <property type="entry name" value="HTH-TYPE TRANSCRIPTIONAL REPRESSOR NANR"/>
    <property type="match status" value="1"/>
</dbReference>
<dbReference type="InterPro" id="IPR011711">
    <property type="entry name" value="GntR_C"/>
</dbReference>
<dbReference type="Gene3D" id="1.10.10.10">
    <property type="entry name" value="Winged helix-like DNA-binding domain superfamily/Winged helix DNA-binding domain"/>
    <property type="match status" value="1"/>
</dbReference>
<accession>A0A1W6YF32</accession>
<evidence type="ECO:0000256" key="4">
    <source>
        <dbReference type="SAM" id="MobiDB-lite"/>
    </source>
</evidence>
<dbReference type="InterPro" id="IPR000524">
    <property type="entry name" value="Tscrpt_reg_HTH_GntR"/>
</dbReference>
<name>A0A1W6YF32_9BORD</name>
<feature type="domain" description="HTH gntR-type" evidence="5">
    <location>
        <begin position="39"/>
        <end position="106"/>
    </location>
</feature>
<dbReference type="GO" id="GO:0003677">
    <property type="term" value="F:DNA binding"/>
    <property type="evidence" value="ECO:0007669"/>
    <property type="project" value="UniProtKB-KW"/>
</dbReference>
<dbReference type="RefSeq" id="WP_086062871.1">
    <property type="nucleotide sequence ID" value="NZ_CP021108.1"/>
</dbReference>
<evidence type="ECO:0000259" key="5">
    <source>
        <dbReference type="PROSITE" id="PS50949"/>
    </source>
</evidence>
<evidence type="ECO:0000313" key="6">
    <source>
        <dbReference type="EMBL" id="ARP79639.1"/>
    </source>
</evidence>
<dbReference type="PANTHER" id="PTHR43537">
    <property type="entry name" value="TRANSCRIPTIONAL REGULATOR, GNTR FAMILY"/>
    <property type="match status" value="1"/>
</dbReference>
<dbReference type="OrthoDB" id="5243844at2"/>
<dbReference type="Pfam" id="PF00392">
    <property type="entry name" value="GntR"/>
    <property type="match status" value="1"/>
</dbReference>
<keyword evidence="7" id="KW-1185">Reference proteome</keyword>
<feature type="region of interest" description="Disordered" evidence="4">
    <location>
        <begin position="1"/>
        <end position="20"/>
    </location>
</feature>
<dbReference type="InterPro" id="IPR008920">
    <property type="entry name" value="TF_FadR/GntR_C"/>
</dbReference>
<dbReference type="STRING" id="1416806.CAL12_01540"/>
<dbReference type="EMBL" id="CP021108">
    <property type="protein sequence ID" value="ARP79639.1"/>
    <property type="molecule type" value="Genomic_DNA"/>
</dbReference>
<dbReference type="Gene3D" id="1.20.120.530">
    <property type="entry name" value="GntR ligand-binding domain-like"/>
    <property type="match status" value="1"/>
</dbReference>
<dbReference type="GO" id="GO:0003700">
    <property type="term" value="F:DNA-binding transcription factor activity"/>
    <property type="evidence" value="ECO:0007669"/>
    <property type="project" value="InterPro"/>
</dbReference>
<evidence type="ECO:0000313" key="7">
    <source>
        <dbReference type="Proteomes" id="UP000194151"/>
    </source>
</evidence>
<dbReference type="Pfam" id="PF07729">
    <property type="entry name" value="FCD"/>
    <property type="match status" value="1"/>
</dbReference>
<protein>
    <submittedName>
        <fullName evidence="6">GntR family transcriptional regulator</fullName>
    </submittedName>
</protein>
<keyword evidence="2" id="KW-0238">DNA-binding</keyword>
<dbReference type="PROSITE" id="PS50949">
    <property type="entry name" value="HTH_GNTR"/>
    <property type="match status" value="1"/>
</dbReference>
<dbReference type="KEGG" id="bgv:CAL12_01540"/>
<dbReference type="Proteomes" id="UP000194151">
    <property type="component" value="Chromosome"/>
</dbReference>
<organism evidence="6 7">
    <name type="scientific">Bordetella genomosp. 8</name>
    <dbReference type="NCBI Taxonomy" id="1416806"/>
    <lineage>
        <taxon>Bacteria</taxon>
        <taxon>Pseudomonadati</taxon>
        <taxon>Pseudomonadota</taxon>
        <taxon>Betaproteobacteria</taxon>
        <taxon>Burkholderiales</taxon>
        <taxon>Alcaligenaceae</taxon>
        <taxon>Bordetella</taxon>
    </lineage>
</organism>
<feature type="compositionally biased region" description="Low complexity" evidence="4">
    <location>
        <begin position="1"/>
        <end position="13"/>
    </location>
</feature>
<sequence length="259" mass="28305">MTTATRKTTATTRPRGRPKVRPGRLVAAKSAARQAVAGGDGEERIYQAVLQSVLGQRLKPGTKLPEAALCELFGVGRSLVQRVLQRLARDHVVELRPNRGAVVALPTPEEVGKLFEARRALEAAIVPLVARHATRADYAMLRRHLRQEHQALHHSGQAQWALLASAFHTKLAELSRNPLLQRYLLETVSRCALVVAVYQPPGNATCEHDEHEHVVDLIEGGEVAAAVRAMDQHLRDLEAHINIVQETGSSSLADMLGLG</sequence>
<evidence type="ECO:0000256" key="2">
    <source>
        <dbReference type="ARBA" id="ARBA00023125"/>
    </source>
</evidence>
<dbReference type="SMART" id="SM00895">
    <property type="entry name" value="FCD"/>
    <property type="match status" value="1"/>
</dbReference>
<evidence type="ECO:0000256" key="1">
    <source>
        <dbReference type="ARBA" id="ARBA00023015"/>
    </source>
</evidence>
<gene>
    <name evidence="6" type="ORF">CAL12_01540</name>
</gene>
<proteinExistence type="predicted"/>
<dbReference type="AlphaFoldDB" id="A0A1W6YF32"/>
<dbReference type="SUPFAM" id="SSF46785">
    <property type="entry name" value="Winged helix' DNA-binding domain"/>
    <property type="match status" value="1"/>
</dbReference>